<comment type="caution">
    <text evidence="1">The sequence shown here is derived from an EMBL/GenBank/DDBJ whole genome shotgun (WGS) entry which is preliminary data.</text>
</comment>
<proteinExistence type="predicted"/>
<evidence type="ECO:0000313" key="1">
    <source>
        <dbReference type="EMBL" id="PIK48618.1"/>
    </source>
</evidence>
<dbReference type="STRING" id="307972.A0A2G8KKZ2"/>
<organism evidence="1 2">
    <name type="scientific">Stichopus japonicus</name>
    <name type="common">Sea cucumber</name>
    <dbReference type="NCBI Taxonomy" id="307972"/>
    <lineage>
        <taxon>Eukaryota</taxon>
        <taxon>Metazoa</taxon>
        <taxon>Echinodermata</taxon>
        <taxon>Eleutherozoa</taxon>
        <taxon>Echinozoa</taxon>
        <taxon>Holothuroidea</taxon>
        <taxon>Aspidochirotacea</taxon>
        <taxon>Aspidochirotida</taxon>
        <taxon>Stichopodidae</taxon>
        <taxon>Apostichopus</taxon>
    </lineage>
</organism>
<dbReference type="AlphaFoldDB" id="A0A2G8KKZ2"/>
<dbReference type="OrthoDB" id="8963080at2759"/>
<keyword evidence="2" id="KW-1185">Reference proteome</keyword>
<name>A0A2G8KKZ2_STIJA</name>
<protein>
    <submittedName>
        <fullName evidence="1">Uncharacterized protein</fullName>
    </submittedName>
</protein>
<accession>A0A2G8KKZ2</accession>
<reference evidence="1 2" key="1">
    <citation type="journal article" date="2017" name="PLoS Biol.">
        <title>The sea cucumber genome provides insights into morphological evolution and visceral regeneration.</title>
        <authorList>
            <person name="Zhang X."/>
            <person name="Sun L."/>
            <person name="Yuan J."/>
            <person name="Sun Y."/>
            <person name="Gao Y."/>
            <person name="Zhang L."/>
            <person name="Li S."/>
            <person name="Dai H."/>
            <person name="Hamel J.F."/>
            <person name="Liu C."/>
            <person name="Yu Y."/>
            <person name="Liu S."/>
            <person name="Lin W."/>
            <person name="Guo K."/>
            <person name="Jin S."/>
            <person name="Xu P."/>
            <person name="Storey K.B."/>
            <person name="Huan P."/>
            <person name="Zhang T."/>
            <person name="Zhou Y."/>
            <person name="Zhang J."/>
            <person name="Lin C."/>
            <person name="Li X."/>
            <person name="Xing L."/>
            <person name="Huo D."/>
            <person name="Sun M."/>
            <person name="Wang L."/>
            <person name="Mercier A."/>
            <person name="Li F."/>
            <person name="Yang H."/>
            <person name="Xiang J."/>
        </authorList>
    </citation>
    <scope>NUCLEOTIDE SEQUENCE [LARGE SCALE GENOMIC DNA]</scope>
    <source>
        <strain evidence="1">Shaxun</strain>
        <tissue evidence="1">Muscle</tissue>
    </source>
</reference>
<dbReference type="EMBL" id="MRZV01000512">
    <property type="protein sequence ID" value="PIK48618.1"/>
    <property type="molecule type" value="Genomic_DNA"/>
</dbReference>
<evidence type="ECO:0000313" key="2">
    <source>
        <dbReference type="Proteomes" id="UP000230750"/>
    </source>
</evidence>
<dbReference type="Proteomes" id="UP000230750">
    <property type="component" value="Unassembled WGS sequence"/>
</dbReference>
<gene>
    <name evidence="1" type="ORF">BSL78_14520</name>
</gene>
<dbReference type="PANTHER" id="PTHR31025:SF9">
    <property type="entry name" value="SI:DKEY-286J15.1"/>
    <property type="match status" value="1"/>
</dbReference>
<dbReference type="PANTHER" id="PTHR31025">
    <property type="entry name" value="SI:CH211-196P9.1-RELATED"/>
    <property type="match status" value="1"/>
</dbReference>
<sequence>MFFCSSQEHFFSDKGRQSGYIQDRLKNLRRYIPESAKKRTSTANTSNELPAKQMELGGIVVEPLPDENATKLASFCKRAAPDLKKDIVKAMADIHGNFSKWILEEAPTAYEVLQEYPRFKDIDELVNQHFRIKFSSDISKQLLLKWESVIAPVIMKLAASTTTADVHHLYGECHVDVSEELNSEVLAMYSFLLLVLFLPSTPRNRGSQKQTMKLLIDFQPIGVVLEEYLLQKKNQTQPYLLCIGTKKAPSQFFIIVDSHAIPCQENIVSAIDKLFKLHYVFNIHYAQQLRMFYMFMDSVVYGIVP</sequence>